<dbReference type="Proteomes" id="UP000594262">
    <property type="component" value="Unplaced"/>
</dbReference>
<feature type="domain" description="Receptor ligand binding region" evidence="6">
    <location>
        <begin position="59"/>
        <end position="137"/>
    </location>
</feature>
<dbReference type="GO" id="GO:0016020">
    <property type="term" value="C:membrane"/>
    <property type="evidence" value="ECO:0007669"/>
    <property type="project" value="UniProtKB-SubCell"/>
</dbReference>
<dbReference type="Gene3D" id="3.40.50.2300">
    <property type="match status" value="1"/>
</dbReference>
<evidence type="ECO:0000256" key="4">
    <source>
        <dbReference type="ARBA" id="ARBA00023136"/>
    </source>
</evidence>
<dbReference type="InterPro" id="IPR028082">
    <property type="entry name" value="Peripla_BP_I"/>
</dbReference>
<comment type="subcellular location">
    <subcellularLocation>
        <location evidence="1">Membrane</location>
    </subcellularLocation>
</comment>
<feature type="chain" id="PRO_5029500941" description="Receptor ligand binding region domain-containing protein" evidence="5">
    <location>
        <begin position="19"/>
        <end position="138"/>
    </location>
</feature>
<sequence length="138" mass="15417">MWTSLVYLFLFLPSNVLCSRHRRHKQKITIALNLPFDVPTPALIKLGGDDMNTGKYYASAAKVAVQDINRNTNLLGNIKLNLYYNHAYSDTKCLDFRPSQAMLHELNVVNASGFIGFGCYCLTVAKVLASINLPLISH</sequence>
<keyword evidence="4" id="KW-0472">Membrane</keyword>
<feature type="signal peptide" evidence="5">
    <location>
        <begin position="1"/>
        <end position="18"/>
    </location>
</feature>
<protein>
    <recommendedName>
        <fullName evidence="6">Receptor ligand binding region domain-containing protein</fullName>
    </recommendedName>
</protein>
<keyword evidence="2" id="KW-0812">Transmembrane</keyword>
<accession>A0A7M5WJ60</accession>
<name>A0A7M5WJ60_9CNID</name>
<dbReference type="EnsemblMetazoa" id="CLYHEMT003584.1">
    <property type="protein sequence ID" value="CLYHEMP003584.1"/>
    <property type="gene ID" value="CLYHEMG003584"/>
</dbReference>
<keyword evidence="5" id="KW-0732">Signal</keyword>
<organism evidence="7 8">
    <name type="scientific">Clytia hemisphaerica</name>
    <dbReference type="NCBI Taxonomy" id="252671"/>
    <lineage>
        <taxon>Eukaryota</taxon>
        <taxon>Metazoa</taxon>
        <taxon>Cnidaria</taxon>
        <taxon>Hydrozoa</taxon>
        <taxon>Hydroidolina</taxon>
        <taxon>Leptothecata</taxon>
        <taxon>Obeliida</taxon>
        <taxon>Clytiidae</taxon>
        <taxon>Clytia</taxon>
    </lineage>
</organism>
<evidence type="ECO:0000313" key="7">
    <source>
        <dbReference type="EnsemblMetazoa" id="CLYHEMP003584.1"/>
    </source>
</evidence>
<evidence type="ECO:0000256" key="1">
    <source>
        <dbReference type="ARBA" id="ARBA00004370"/>
    </source>
</evidence>
<evidence type="ECO:0000313" key="8">
    <source>
        <dbReference type="Proteomes" id="UP000594262"/>
    </source>
</evidence>
<keyword evidence="8" id="KW-1185">Reference proteome</keyword>
<dbReference type="InterPro" id="IPR001828">
    <property type="entry name" value="ANF_lig-bd_rcpt"/>
</dbReference>
<evidence type="ECO:0000256" key="2">
    <source>
        <dbReference type="ARBA" id="ARBA00022692"/>
    </source>
</evidence>
<dbReference type="Pfam" id="PF01094">
    <property type="entry name" value="ANF_receptor"/>
    <property type="match status" value="1"/>
</dbReference>
<dbReference type="SUPFAM" id="SSF53822">
    <property type="entry name" value="Periplasmic binding protein-like I"/>
    <property type="match status" value="1"/>
</dbReference>
<proteinExistence type="predicted"/>
<evidence type="ECO:0000256" key="3">
    <source>
        <dbReference type="ARBA" id="ARBA00022989"/>
    </source>
</evidence>
<keyword evidence="3" id="KW-1133">Transmembrane helix</keyword>
<dbReference type="AlphaFoldDB" id="A0A7M5WJ60"/>
<evidence type="ECO:0000256" key="5">
    <source>
        <dbReference type="SAM" id="SignalP"/>
    </source>
</evidence>
<reference evidence="7" key="1">
    <citation type="submission" date="2021-01" db="UniProtKB">
        <authorList>
            <consortium name="EnsemblMetazoa"/>
        </authorList>
    </citation>
    <scope>IDENTIFICATION</scope>
</reference>
<evidence type="ECO:0000259" key="6">
    <source>
        <dbReference type="Pfam" id="PF01094"/>
    </source>
</evidence>